<keyword evidence="1" id="KW-0812">Transmembrane</keyword>
<feature type="transmembrane region" description="Helical" evidence="1">
    <location>
        <begin position="78"/>
        <end position="101"/>
    </location>
</feature>
<keyword evidence="3" id="KW-1185">Reference proteome</keyword>
<accession>A0ABU2C8H6</accession>
<evidence type="ECO:0000256" key="1">
    <source>
        <dbReference type="SAM" id="Phobius"/>
    </source>
</evidence>
<organism evidence="2 3">
    <name type="scientific">Rhodoferax ferrireducens</name>
    <dbReference type="NCBI Taxonomy" id="192843"/>
    <lineage>
        <taxon>Bacteria</taxon>
        <taxon>Pseudomonadati</taxon>
        <taxon>Pseudomonadota</taxon>
        <taxon>Betaproteobacteria</taxon>
        <taxon>Burkholderiales</taxon>
        <taxon>Comamonadaceae</taxon>
        <taxon>Rhodoferax</taxon>
    </lineage>
</organism>
<evidence type="ECO:0000313" key="2">
    <source>
        <dbReference type="EMBL" id="MDR7377640.1"/>
    </source>
</evidence>
<protein>
    <recommendedName>
        <fullName evidence="4">DUF2523 domain-containing protein</fullName>
    </recommendedName>
</protein>
<evidence type="ECO:0000313" key="3">
    <source>
        <dbReference type="Proteomes" id="UP001180487"/>
    </source>
</evidence>
<proteinExistence type="predicted"/>
<dbReference type="RefSeq" id="WP_310373252.1">
    <property type="nucleotide sequence ID" value="NZ_JAVDXT010000002.1"/>
</dbReference>
<dbReference type="Proteomes" id="UP001180487">
    <property type="component" value="Unassembled WGS sequence"/>
</dbReference>
<reference evidence="2 3" key="1">
    <citation type="submission" date="2023-07" db="EMBL/GenBank/DDBJ databases">
        <title>Sorghum-associated microbial communities from plants grown in Nebraska, USA.</title>
        <authorList>
            <person name="Schachtman D."/>
        </authorList>
    </citation>
    <scope>NUCLEOTIDE SEQUENCE [LARGE SCALE GENOMIC DNA]</scope>
    <source>
        <strain evidence="2 3">BE313</strain>
    </source>
</reference>
<comment type="caution">
    <text evidence="2">The sequence shown here is derived from an EMBL/GenBank/DDBJ whole genome shotgun (WGS) entry which is preliminary data.</text>
</comment>
<gene>
    <name evidence="2" type="ORF">J2X19_002319</name>
</gene>
<dbReference type="InterPro" id="IPR019670">
    <property type="entry name" value="DUF2523"/>
</dbReference>
<dbReference type="EMBL" id="JAVDXT010000002">
    <property type="protein sequence ID" value="MDR7377640.1"/>
    <property type="molecule type" value="Genomic_DNA"/>
</dbReference>
<keyword evidence="1" id="KW-1133">Transmembrane helix</keyword>
<sequence>MFAFFSKLLAKITAVVQWFADLGKQVFKDLWEIATDVPCWIFDKLLDVVVSAISSLDLSGLQQYGGAWGSLPSEILNILGLLGVGQAVAIITAAITIRLILQLIPFTRLGS</sequence>
<evidence type="ECO:0008006" key="4">
    <source>
        <dbReference type="Google" id="ProtNLM"/>
    </source>
</evidence>
<dbReference type="Pfam" id="PF10734">
    <property type="entry name" value="DUF2523"/>
    <property type="match status" value="1"/>
</dbReference>
<name>A0ABU2C8H6_9BURK</name>
<keyword evidence="1" id="KW-0472">Membrane</keyword>